<evidence type="ECO:0000256" key="2">
    <source>
        <dbReference type="SAM" id="Phobius"/>
    </source>
</evidence>
<evidence type="ECO:0000313" key="4">
    <source>
        <dbReference type="Proteomes" id="UP000094224"/>
    </source>
</evidence>
<proteinExistence type="predicted"/>
<evidence type="ECO:0000256" key="1">
    <source>
        <dbReference type="SAM" id="MobiDB-lite"/>
    </source>
</evidence>
<name>A0A1E3T6S8_9MYCO</name>
<comment type="caution">
    <text evidence="3">The sequence shown here is derived from an EMBL/GenBank/DDBJ whole genome shotgun (WGS) entry which is preliminary data.</text>
</comment>
<sequence length="141" mass="15711">MVPILYTYRYCIPQPSRRLPEAMSDRQFRTSSGVLIAAARFERPAWRVIGAKDVYTPQRKGPAVKSTAKAAVRRIRQARTALVRVELTWAAIQFLAAAALIGGVVSVALWARRRQRHQRHTGQPQPNPDVQEKAAANGLAN</sequence>
<dbReference type="EMBL" id="MIHC01000003">
    <property type="protein sequence ID" value="ODR10041.1"/>
    <property type="molecule type" value="Genomic_DNA"/>
</dbReference>
<dbReference type="STRING" id="243061.AWC25_09295"/>
<accession>A0A1E3T6S8</accession>
<feature type="region of interest" description="Disordered" evidence="1">
    <location>
        <begin position="116"/>
        <end position="141"/>
    </location>
</feature>
<gene>
    <name evidence="3" type="ORF">BHQ21_02730</name>
</gene>
<feature type="transmembrane region" description="Helical" evidence="2">
    <location>
        <begin position="89"/>
        <end position="111"/>
    </location>
</feature>
<organism evidence="3 4">
    <name type="scientific">Mycobacterium sherrisii</name>
    <dbReference type="NCBI Taxonomy" id="243061"/>
    <lineage>
        <taxon>Bacteria</taxon>
        <taxon>Bacillati</taxon>
        <taxon>Actinomycetota</taxon>
        <taxon>Actinomycetes</taxon>
        <taxon>Mycobacteriales</taxon>
        <taxon>Mycobacteriaceae</taxon>
        <taxon>Mycobacterium</taxon>
        <taxon>Mycobacterium simiae complex</taxon>
    </lineage>
</organism>
<keyword evidence="2" id="KW-0472">Membrane</keyword>
<keyword evidence="4" id="KW-1185">Reference proteome</keyword>
<dbReference type="Proteomes" id="UP000094224">
    <property type="component" value="Unassembled WGS sequence"/>
</dbReference>
<reference evidence="4" key="1">
    <citation type="submission" date="2016-09" db="EMBL/GenBank/DDBJ databases">
        <authorList>
            <person name="Greninger A.L."/>
            <person name="Jerome K.R."/>
            <person name="Mcnair B."/>
            <person name="Wallis C."/>
            <person name="Fang F."/>
        </authorList>
    </citation>
    <scope>NUCLEOTIDE SEQUENCE [LARGE SCALE GENOMIC DNA]</scope>
    <source>
        <strain evidence="4">BC1_M4</strain>
    </source>
</reference>
<dbReference type="AlphaFoldDB" id="A0A1E3T6S8"/>
<keyword evidence="2" id="KW-0812">Transmembrane</keyword>
<evidence type="ECO:0000313" key="3">
    <source>
        <dbReference type="EMBL" id="ODR10041.1"/>
    </source>
</evidence>
<keyword evidence="2" id="KW-1133">Transmembrane helix</keyword>
<protein>
    <submittedName>
        <fullName evidence="3">Uncharacterized protein</fullName>
    </submittedName>
</protein>